<comment type="caution">
    <text evidence="11">The sequence shown here is derived from an EMBL/GenBank/DDBJ whole genome shotgun (WGS) entry which is preliminary data.</text>
</comment>
<dbReference type="AlphaFoldDB" id="L8JMB5"/>
<dbReference type="PATRIC" id="fig|1237149.3.peg.5388"/>
<accession>L8JMB5</accession>
<organism evidence="11 12">
    <name type="scientific">Fulvivirga imtechensis AK7</name>
    <dbReference type="NCBI Taxonomy" id="1237149"/>
    <lineage>
        <taxon>Bacteria</taxon>
        <taxon>Pseudomonadati</taxon>
        <taxon>Bacteroidota</taxon>
        <taxon>Cytophagia</taxon>
        <taxon>Cytophagales</taxon>
        <taxon>Fulvivirgaceae</taxon>
        <taxon>Fulvivirga</taxon>
    </lineage>
</organism>
<dbReference type="EC" id="3.5.3.1" evidence="2 8"/>
<dbReference type="CDD" id="cd09989">
    <property type="entry name" value="Arginase"/>
    <property type="match status" value="1"/>
</dbReference>
<evidence type="ECO:0000256" key="1">
    <source>
        <dbReference type="ARBA" id="ARBA00005098"/>
    </source>
</evidence>
<comment type="catalytic activity">
    <reaction evidence="10">
        <text>L-arginine + H2O = urea + L-ornithine</text>
        <dbReference type="Rhea" id="RHEA:20569"/>
        <dbReference type="ChEBI" id="CHEBI:15377"/>
        <dbReference type="ChEBI" id="CHEBI:16199"/>
        <dbReference type="ChEBI" id="CHEBI:32682"/>
        <dbReference type="ChEBI" id="CHEBI:46911"/>
        <dbReference type="EC" id="3.5.3.1"/>
    </reaction>
</comment>
<dbReference type="GO" id="GO:0005829">
    <property type="term" value="C:cytosol"/>
    <property type="evidence" value="ECO:0007669"/>
    <property type="project" value="TreeGrafter"/>
</dbReference>
<dbReference type="GO" id="GO:0004053">
    <property type="term" value="F:arginase activity"/>
    <property type="evidence" value="ECO:0007669"/>
    <property type="project" value="UniProtKB-UniRule"/>
</dbReference>
<dbReference type="NCBIfam" id="TIGR01229">
    <property type="entry name" value="rocF_arginase"/>
    <property type="match status" value="1"/>
</dbReference>
<evidence type="ECO:0000256" key="8">
    <source>
        <dbReference type="NCBIfam" id="TIGR01229"/>
    </source>
</evidence>
<comment type="cofactor">
    <cofactor evidence="10">
        <name>Mn(2+)</name>
        <dbReference type="ChEBI" id="CHEBI:29035"/>
    </cofactor>
    <text evidence="10">Binds 2 manganese ions per subunit.</text>
</comment>
<sequence length="321" mass="35336">MNRILPLKDIMLVEVKSEIAAGTRGASLGIDAVKIASLDLESDYFTRFDSEEVENVNDILFDGYAHPHAKFIDGVLTMEKRVCSKVGEVLKVNNFPIVLAGDHSTAAGTICGIKQTFADKRLGVIWIDAHADMHTPYTTPSGNMHGMPLAMVSNLDNKDCQINNPKGETVEMWEELKRIGGEGAKISLSDVVFISVRDFEEPEKFLMQQHNITNFSTQQVRSEGVAAIAAKALELLKDCDLIYISFDVDSMDSKFSVGTGTPVPNGLTVEEAKELNTILIKDPKVIAWEMVEVNPTLDTENKMAENAFEILEATTNALLEK</sequence>
<dbReference type="PANTHER" id="PTHR43782:SF3">
    <property type="entry name" value="ARGINASE"/>
    <property type="match status" value="1"/>
</dbReference>
<keyword evidence="5 10" id="KW-0479">Metal-binding</keyword>
<protein>
    <recommendedName>
        <fullName evidence="3 8">Arginase</fullName>
        <ecNumber evidence="2 8">3.5.3.1</ecNumber>
    </recommendedName>
</protein>
<dbReference type="eggNOG" id="COG0010">
    <property type="taxonomic scope" value="Bacteria"/>
</dbReference>
<dbReference type="SUPFAM" id="SSF52768">
    <property type="entry name" value="Arginase/deacetylase"/>
    <property type="match status" value="1"/>
</dbReference>
<evidence type="ECO:0000313" key="12">
    <source>
        <dbReference type="Proteomes" id="UP000011135"/>
    </source>
</evidence>
<evidence type="ECO:0000313" key="11">
    <source>
        <dbReference type="EMBL" id="ELR68532.1"/>
    </source>
</evidence>
<dbReference type="Proteomes" id="UP000011135">
    <property type="component" value="Unassembled WGS sequence"/>
</dbReference>
<dbReference type="EMBL" id="AMZN01000110">
    <property type="protein sequence ID" value="ELR68532.1"/>
    <property type="molecule type" value="Genomic_DNA"/>
</dbReference>
<dbReference type="PRINTS" id="PR00116">
    <property type="entry name" value="ARGINASE"/>
</dbReference>
<evidence type="ECO:0000256" key="2">
    <source>
        <dbReference type="ARBA" id="ARBA00012168"/>
    </source>
</evidence>
<name>L8JMB5_9BACT</name>
<dbReference type="PROSITE" id="PS51409">
    <property type="entry name" value="ARGINASE_2"/>
    <property type="match status" value="1"/>
</dbReference>
<keyword evidence="6 10" id="KW-0378">Hydrolase</keyword>
<comment type="similarity">
    <text evidence="9 10">Belongs to the arginase family.</text>
</comment>
<evidence type="ECO:0000256" key="4">
    <source>
        <dbReference type="ARBA" id="ARBA00022503"/>
    </source>
</evidence>
<dbReference type="Gene3D" id="3.40.800.10">
    <property type="entry name" value="Ureohydrolase domain"/>
    <property type="match status" value="1"/>
</dbReference>
<dbReference type="GO" id="GO:0006525">
    <property type="term" value="P:arginine metabolic process"/>
    <property type="evidence" value="ECO:0007669"/>
    <property type="project" value="UniProtKB-KW"/>
</dbReference>
<keyword evidence="4 10" id="KW-0056">Arginine metabolism</keyword>
<evidence type="ECO:0000256" key="7">
    <source>
        <dbReference type="ARBA" id="ARBA00023211"/>
    </source>
</evidence>
<dbReference type="GO" id="GO:0030145">
    <property type="term" value="F:manganese ion binding"/>
    <property type="evidence" value="ECO:0007669"/>
    <property type="project" value="TreeGrafter"/>
</dbReference>
<dbReference type="InterPro" id="IPR006035">
    <property type="entry name" value="Ureohydrolase"/>
</dbReference>
<dbReference type="InterPro" id="IPR023696">
    <property type="entry name" value="Ureohydrolase_dom_sf"/>
</dbReference>
<evidence type="ECO:0000256" key="9">
    <source>
        <dbReference type="PROSITE-ProRule" id="PRU00742"/>
    </source>
</evidence>
<keyword evidence="12" id="KW-1185">Reference proteome</keyword>
<reference evidence="11 12" key="1">
    <citation type="submission" date="2012-12" db="EMBL/GenBank/DDBJ databases">
        <title>Genome assembly of Fulvivirga imtechensis AK7.</title>
        <authorList>
            <person name="Nupur N."/>
            <person name="Khatri I."/>
            <person name="Kumar R."/>
            <person name="Subramanian S."/>
            <person name="Pinnaka A."/>
        </authorList>
    </citation>
    <scope>NUCLEOTIDE SEQUENCE [LARGE SCALE GENOMIC DNA]</scope>
    <source>
        <strain evidence="11 12">AK7</strain>
    </source>
</reference>
<dbReference type="OrthoDB" id="9788689at2"/>
<dbReference type="Pfam" id="PF00491">
    <property type="entry name" value="Arginase"/>
    <property type="match status" value="1"/>
</dbReference>
<dbReference type="PANTHER" id="PTHR43782">
    <property type="entry name" value="ARGINASE"/>
    <property type="match status" value="1"/>
</dbReference>
<dbReference type="InterPro" id="IPR014033">
    <property type="entry name" value="Arginase"/>
</dbReference>
<evidence type="ECO:0000256" key="10">
    <source>
        <dbReference type="RuleBase" id="RU361159"/>
    </source>
</evidence>
<dbReference type="STRING" id="1237149.C900_00273"/>
<comment type="pathway">
    <text evidence="1">Nitrogen metabolism; urea cycle; L-ornithine and urea from L-arginine: step 1/1.</text>
</comment>
<evidence type="ECO:0000256" key="6">
    <source>
        <dbReference type="ARBA" id="ARBA00022801"/>
    </source>
</evidence>
<evidence type="ECO:0000256" key="5">
    <source>
        <dbReference type="ARBA" id="ARBA00022723"/>
    </source>
</evidence>
<proteinExistence type="inferred from homology"/>
<evidence type="ECO:0000256" key="3">
    <source>
        <dbReference type="ARBA" id="ARBA00018123"/>
    </source>
</evidence>
<keyword evidence="7 10" id="KW-0464">Manganese</keyword>
<gene>
    <name evidence="11" type="ORF">C900_00273</name>
</gene>
<dbReference type="RefSeq" id="WP_009583183.1">
    <property type="nucleotide sequence ID" value="NZ_AMZN01000110.1"/>
</dbReference>